<dbReference type="InParanoid" id="A0A1Y2BJM1"/>
<evidence type="ECO:0008006" key="3">
    <source>
        <dbReference type="Google" id="ProtNLM"/>
    </source>
</evidence>
<accession>A0A1Y2BJM1</accession>
<gene>
    <name evidence="1" type="ORF">BCR39DRAFT_503294</name>
</gene>
<reference evidence="1 2" key="1">
    <citation type="submission" date="2016-07" db="EMBL/GenBank/DDBJ databases">
        <title>Pervasive Adenine N6-methylation of Active Genes in Fungi.</title>
        <authorList>
            <consortium name="DOE Joint Genome Institute"/>
            <person name="Mondo S.J."/>
            <person name="Dannebaum R.O."/>
            <person name="Kuo R.C."/>
            <person name="Labutti K."/>
            <person name="Haridas S."/>
            <person name="Kuo A."/>
            <person name="Salamov A."/>
            <person name="Ahrendt S.R."/>
            <person name="Lipzen A."/>
            <person name="Sullivan W."/>
            <person name="Andreopoulos W.B."/>
            <person name="Clum A."/>
            <person name="Lindquist E."/>
            <person name="Daum C."/>
            <person name="Ramamoorthy G.K."/>
            <person name="Gryganskyi A."/>
            <person name="Culley D."/>
            <person name="Magnuson J.K."/>
            <person name="James T.Y."/>
            <person name="O'Malley M.A."/>
            <person name="Stajich J.E."/>
            <person name="Spatafora J.W."/>
            <person name="Visel A."/>
            <person name="Grigoriev I.V."/>
        </authorList>
    </citation>
    <scope>NUCLEOTIDE SEQUENCE [LARGE SCALE GENOMIC DNA]</scope>
    <source>
        <strain evidence="1 2">68-887.2</strain>
    </source>
</reference>
<evidence type="ECO:0000313" key="1">
    <source>
        <dbReference type="EMBL" id="ORY34807.1"/>
    </source>
</evidence>
<dbReference type="Proteomes" id="UP000193986">
    <property type="component" value="Unassembled WGS sequence"/>
</dbReference>
<protein>
    <recommendedName>
        <fullName evidence="3">NAD(P)-binding domain-containing protein</fullName>
    </recommendedName>
</protein>
<dbReference type="SUPFAM" id="SSF51735">
    <property type="entry name" value="NAD(P)-binding Rossmann-fold domains"/>
    <property type="match status" value="1"/>
</dbReference>
<dbReference type="AlphaFoldDB" id="A0A1Y2BJM1"/>
<proteinExistence type="predicted"/>
<dbReference type="PANTHER" id="PTHR14097:SF9">
    <property type="entry name" value="EPIMERASE, PUTATIVE (AFU_ORTHOLOGUE AFUA_8G07320)-RELATED"/>
    <property type="match status" value="1"/>
</dbReference>
<keyword evidence="2" id="KW-1185">Reference proteome</keyword>
<organism evidence="1 2">
    <name type="scientific">Naematelia encephala</name>
    <dbReference type="NCBI Taxonomy" id="71784"/>
    <lineage>
        <taxon>Eukaryota</taxon>
        <taxon>Fungi</taxon>
        <taxon>Dikarya</taxon>
        <taxon>Basidiomycota</taxon>
        <taxon>Agaricomycotina</taxon>
        <taxon>Tremellomycetes</taxon>
        <taxon>Tremellales</taxon>
        <taxon>Naemateliaceae</taxon>
        <taxon>Naematelia</taxon>
    </lineage>
</organism>
<sequence length="223" mass="23419">MVKVILTGATGNAGSAALIAALAHPLISAVTTLGRRGPYTENPAINPITVSDFTTFPPDLVSQVADHGAIIWALGISQTKVSSEEYVKITYDYTIAAANALKPLGTPEKPFRFIYVSGEGAAQDESGRAIFSKIKGRTEKALHGLQSEGFKTVSVRPGGILPMKEHKPRMSGWERYLLPPLGAVLSTVYPSAIINSFDLGIVLAELAAGTDGGNVGKGSKAEL</sequence>
<dbReference type="PANTHER" id="PTHR14097">
    <property type="entry name" value="OXIDOREDUCTASE HTATIP2"/>
    <property type="match status" value="1"/>
</dbReference>
<dbReference type="InterPro" id="IPR036291">
    <property type="entry name" value="NAD(P)-bd_dom_sf"/>
</dbReference>
<comment type="caution">
    <text evidence="1">The sequence shown here is derived from an EMBL/GenBank/DDBJ whole genome shotgun (WGS) entry which is preliminary data.</text>
</comment>
<dbReference type="EMBL" id="MCFC01000002">
    <property type="protein sequence ID" value="ORY34807.1"/>
    <property type="molecule type" value="Genomic_DNA"/>
</dbReference>
<dbReference type="OrthoDB" id="9975943at2759"/>
<dbReference type="STRING" id="71784.A0A1Y2BJM1"/>
<evidence type="ECO:0000313" key="2">
    <source>
        <dbReference type="Proteomes" id="UP000193986"/>
    </source>
</evidence>
<dbReference type="Gene3D" id="3.40.50.720">
    <property type="entry name" value="NAD(P)-binding Rossmann-like Domain"/>
    <property type="match status" value="1"/>
</dbReference>
<name>A0A1Y2BJM1_9TREE</name>